<comment type="caution">
    <text evidence="1">The sequence shown here is derived from an EMBL/GenBank/DDBJ whole genome shotgun (WGS) entry which is preliminary data.</text>
</comment>
<reference evidence="2" key="1">
    <citation type="journal article" date="2019" name="Int. J. Syst. Evol. Microbiol.">
        <title>The Global Catalogue of Microorganisms (GCM) 10K type strain sequencing project: providing services to taxonomists for standard genome sequencing and annotation.</title>
        <authorList>
            <consortium name="The Broad Institute Genomics Platform"/>
            <consortium name="The Broad Institute Genome Sequencing Center for Infectious Disease"/>
            <person name="Wu L."/>
            <person name="Ma J."/>
        </authorList>
    </citation>
    <scope>NUCLEOTIDE SEQUENCE [LARGE SCALE GENOMIC DNA]</scope>
    <source>
        <strain evidence="2">JCM 17705</strain>
    </source>
</reference>
<evidence type="ECO:0000313" key="2">
    <source>
        <dbReference type="Proteomes" id="UP001500582"/>
    </source>
</evidence>
<proteinExistence type="predicted"/>
<sequence length="183" mass="21326">MVDREQLRDWVREQHAGQLIKYTDNPYFEHLEYVAEKAENKALLAYEIGLCHDLFEETKISAGQLMVVLTSFGYGEAEVVHITDSVTELTDKFTKKAYPNLSKIERKRREAERLIHISPDAQTVKYGDLIYNINWVLQYESTRKKEKYLRKKQALLGKMTKGDPGLRYEALELIRQAENVNSV</sequence>
<dbReference type="Gene3D" id="1.10.3210.10">
    <property type="entry name" value="Hypothetical protein af1432"/>
    <property type="match status" value="1"/>
</dbReference>
<evidence type="ECO:0008006" key="3">
    <source>
        <dbReference type="Google" id="ProtNLM"/>
    </source>
</evidence>
<protein>
    <recommendedName>
        <fullName evidence="3">HD domain-containing protein</fullName>
    </recommendedName>
</protein>
<evidence type="ECO:0000313" key="1">
    <source>
        <dbReference type="EMBL" id="GAA4327331.1"/>
    </source>
</evidence>
<name>A0ABP8GN62_9SPHI</name>
<dbReference type="EMBL" id="BAABFT010000007">
    <property type="protein sequence ID" value="GAA4327331.1"/>
    <property type="molecule type" value="Genomic_DNA"/>
</dbReference>
<dbReference type="SUPFAM" id="SSF109604">
    <property type="entry name" value="HD-domain/PDEase-like"/>
    <property type="match status" value="1"/>
</dbReference>
<dbReference type="RefSeq" id="WP_345212003.1">
    <property type="nucleotide sequence ID" value="NZ_BAABFT010000007.1"/>
</dbReference>
<accession>A0ABP8GN62</accession>
<organism evidence="1 2">
    <name type="scientific">Mucilaginibacter gynuensis</name>
    <dbReference type="NCBI Taxonomy" id="1302236"/>
    <lineage>
        <taxon>Bacteria</taxon>
        <taxon>Pseudomonadati</taxon>
        <taxon>Bacteroidota</taxon>
        <taxon>Sphingobacteriia</taxon>
        <taxon>Sphingobacteriales</taxon>
        <taxon>Sphingobacteriaceae</taxon>
        <taxon>Mucilaginibacter</taxon>
    </lineage>
</organism>
<dbReference type="Proteomes" id="UP001500582">
    <property type="component" value="Unassembled WGS sequence"/>
</dbReference>
<keyword evidence="2" id="KW-1185">Reference proteome</keyword>
<gene>
    <name evidence="1" type="ORF">GCM10023149_30680</name>
</gene>